<dbReference type="KEGG" id="aalt:CC77DRAFT_1059751"/>
<dbReference type="Proteomes" id="UP000077248">
    <property type="component" value="Unassembled WGS sequence"/>
</dbReference>
<gene>
    <name evidence="1" type="ORF">CC77DRAFT_1059751</name>
</gene>
<evidence type="ECO:0000313" key="1">
    <source>
        <dbReference type="EMBL" id="OAG22881.1"/>
    </source>
</evidence>
<dbReference type="VEuPathDB" id="FungiDB:CC77DRAFT_1059751"/>
<keyword evidence="2" id="KW-1185">Reference proteome</keyword>
<organism evidence="1 2">
    <name type="scientific">Alternaria alternata</name>
    <name type="common">Alternaria rot fungus</name>
    <name type="synonym">Torula alternata</name>
    <dbReference type="NCBI Taxonomy" id="5599"/>
    <lineage>
        <taxon>Eukaryota</taxon>
        <taxon>Fungi</taxon>
        <taxon>Dikarya</taxon>
        <taxon>Ascomycota</taxon>
        <taxon>Pezizomycotina</taxon>
        <taxon>Dothideomycetes</taxon>
        <taxon>Pleosporomycetidae</taxon>
        <taxon>Pleosporales</taxon>
        <taxon>Pleosporineae</taxon>
        <taxon>Pleosporaceae</taxon>
        <taxon>Alternaria</taxon>
        <taxon>Alternaria sect. Alternaria</taxon>
        <taxon>Alternaria alternata complex</taxon>
    </lineage>
</organism>
<name>A0A177DUP1_ALTAL</name>
<dbReference type="AlphaFoldDB" id="A0A177DUP1"/>
<reference evidence="1 2" key="1">
    <citation type="submission" date="2016-05" db="EMBL/GenBank/DDBJ databases">
        <title>Comparative analysis of secretome profiles of manganese(II)-oxidizing ascomycete fungi.</title>
        <authorList>
            <consortium name="DOE Joint Genome Institute"/>
            <person name="Zeiner C.A."/>
            <person name="Purvine S.O."/>
            <person name="Zink E.M."/>
            <person name="Wu S."/>
            <person name="Pasa-Tolic L."/>
            <person name="Chaput D.L."/>
            <person name="Haridas S."/>
            <person name="Grigoriev I.V."/>
            <person name="Santelli C.M."/>
            <person name="Hansel C.M."/>
        </authorList>
    </citation>
    <scope>NUCLEOTIDE SEQUENCE [LARGE SCALE GENOMIC DNA]</scope>
    <source>
        <strain evidence="1 2">SRC1lrK2f</strain>
    </source>
</reference>
<dbReference type="EMBL" id="KV441474">
    <property type="protein sequence ID" value="OAG22881.1"/>
    <property type="molecule type" value="Genomic_DNA"/>
</dbReference>
<protein>
    <submittedName>
        <fullName evidence="1">Uncharacterized protein</fullName>
    </submittedName>
</protein>
<dbReference type="RefSeq" id="XP_018388302.1">
    <property type="nucleotide sequence ID" value="XM_018528273.1"/>
</dbReference>
<proteinExistence type="predicted"/>
<sequence length="217" mass="24141">MPTSLNDVSYLSEVSDGHDGAEKVNVTLQLPSLFNTVPGARLGEPKKNIDQDVSKQAEATLNARIPDNATHDQQTSADDRITTFADNISFKVTCNMGHEAVLSMDNMWLNVGTVILDLEKGIYQMSTDWGEEVPSDDDITVWMHVDIFDPNPKLVHTTLIRNMFQLIVFNSKCNGRRYTKGGSVLAMRAGQRSMKLANVSIYAINRRDVKRNVGGRL</sequence>
<accession>A0A177DUP1</accession>
<evidence type="ECO:0000313" key="2">
    <source>
        <dbReference type="Proteomes" id="UP000077248"/>
    </source>
</evidence>
<dbReference type="GeneID" id="29113867"/>